<dbReference type="EMBL" id="ACOP02000110">
    <property type="protein sequence ID" value="EEU94884.1"/>
    <property type="molecule type" value="Genomic_DNA"/>
</dbReference>
<evidence type="ECO:0000313" key="2">
    <source>
        <dbReference type="Proteomes" id="UP000004619"/>
    </source>
</evidence>
<accession>C7HB33</accession>
<evidence type="ECO:0000313" key="1">
    <source>
        <dbReference type="EMBL" id="EEU94884.1"/>
    </source>
</evidence>
<reference evidence="1" key="1">
    <citation type="submission" date="2009-08" db="EMBL/GenBank/DDBJ databases">
        <authorList>
            <person name="Weinstock G."/>
            <person name="Sodergren E."/>
            <person name="Clifton S."/>
            <person name="Fulton L."/>
            <person name="Fulton B."/>
            <person name="Courtney L."/>
            <person name="Fronick C."/>
            <person name="Harrison M."/>
            <person name="Strong C."/>
            <person name="Farmer C."/>
            <person name="Delahaunty K."/>
            <person name="Markovic C."/>
            <person name="Hall O."/>
            <person name="Minx P."/>
            <person name="Tomlinson C."/>
            <person name="Mitreva M."/>
            <person name="Nelson J."/>
            <person name="Hou S."/>
            <person name="Wollam A."/>
            <person name="Pepin K.H."/>
            <person name="Johnson M."/>
            <person name="Bhonagiri V."/>
            <person name="Nash W.E."/>
            <person name="Warren W."/>
            <person name="Chinwalla A."/>
            <person name="Mardis E.R."/>
            <person name="Wilson R.K."/>
        </authorList>
    </citation>
    <scope>NUCLEOTIDE SEQUENCE [LARGE SCALE GENOMIC DNA]</scope>
    <source>
        <strain evidence="1">A2-165</strain>
    </source>
</reference>
<keyword evidence="2" id="KW-1185">Reference proteome</keyword>
<dbReference type="Proteomes" id="UP000004619">
    <property type="component" value="Unassembled WGS sequence"/>
</dbReference>
<dbReference type="HOGENOM" id="CLU_2837168_0_0_9"/>
<comment type="caution">
    <text evidence="1">The sequence shown here is derived from an EMBL/GenBank/DDBJ whole genome shotgun (WGS) entry which is preliminary data.</text>
</comment>
<sequence>FQLFQALLAVVQLWPLGPVLQIFFQRSLQRLGGELPVFMDRAMVFWVTSSCNMNPSLLQKIQSGS</sequence>
<feature type="non-terminal residue" evidence="1">
    <location>
        <position position="1"/>
    </location>
</feature>
<name>C7HB33_FAED2</name>
<proteinExistence type="predicted"/>
<protein>
    <submittedName>
        <fullName evidence="1">Uncharacterized protein</fullName>
    </submittedName>
</protein>
<gene>
    <name evidence="1" type="ORF">FAEPRAA2165_03550</name>
</gene>
<dbReference type="AlphaFoldDB" id="C7HB33"/>
<organism evidence="1 2">
    <name type="scientific">Faecalibacterium duncaniae (strain DSM 17677 / JCM 31915 / A2-165)</name>
    <name type="common">Faecalibacterium prausnitzii</name>
    <dbReference type="NCBI Taxonomy" id="411483"/>
    <lineage>
        <taxon>Bacteria</taxon>
        <taxon>Bacillati</taxon>
        <taxon>Bacillota</taxon>
        <taxon>Clostridia</taxon>
        <taxon>Eubacteriales</taxon>
        <taxon>Oscillospiraceae</taxon>
        <taxon>Faecalibacterium</taxon>
    </lineage>
</organism>